<evidence type="ECO:0000256" key="3">
    <source>
        <dbReference type="ARBA" id="ARBA00006483"/>
    </source>
</evidence>
<evidence type="ECO:0000256" key="5">
    <source>
        <dbReference type="ARBA" id="ARBA00022989"/>
    </source>
</evidence>
<protein>
    <recommendedName>
        <fullName evidence="10">PRA1 family protein</fullName>
    </recommendedName>
</protein>
<dbReference type="GO" id="GO:0016020">
    <property type="term" value="C:membrane"/>
    <property type="evidence" value="ECO:0007669"/>
    <property type="project" value="UniProtKB-SubCell"/>
</dbReference>
<evidence type="ECO:0000313" key="8">
    <source>
        <dbReference type="EnsemblPlants" id="OBART05G20000.1"/>
    </source>
</evidence>
<keyword evidence="5 7" id="KW-1133">Transmembrane helix</keyword>
<dbReference type="InterPro" id="IPR004895">
    <property type="entry name" value="Prenylated_rab_accept_PRA1"/>
</dbReference>
<dbReference type="Pfam" id="PF03208">
    <property type="entry name" value="PRA1"/>
    <property type="match status" value="1"/>
</dbReference>
<reference evidence="8" key="2">
    <citation type="submission" date="2015-03" db="UniProtKB">
        <authorList>
            <consortium name="EnsemblPlants"/>
        </authorList>
    </citation>
    <scope>IDENTIFICATION</scope>
</reference>
<accession>A0A0D3G8W0</accession>
<dbReference type="Gramene" id="OBART05G20000.1">
    <property type="protein sequence ID" value="OBART05G20000.1"/>
    <property type="gene ID" value="OBART05G20000"/>
</dbReference>
<dbReference type="PaxDb" id="65489-OBART05G20000.1"/>
<evidence type="ECO:0000256" key="1">
    <source>
        <dbReference type="ARBA" id="ARBA00002501"/>
    </source>
</evidence>
<evidence type="ECO:0000256" key="6">
    <source>
        <dbReference type="ARBA" id="ARBA00023136"/>
    </source>
</evidence>
<dbReference type="AlphaFoldDB" id="A0A0D3G8W0"/>
<dbReference type="Proteomes" id="UP000026960">
    <property type="component" value="Chromosome 5"/>
</dbReference>
<dbReference type="GO" id="GO:0005783">
    <property type="term" value="C:endoplasmic reticulum"/>
    <property type="evidence" value="ECO:0007669"/>
    <property type="project" value="TreeGrafter"/>
</dbReference>
<evidence type="ECO:0000256" key="2">
    <source>
        <dbReference type="ARBA" id="ARBA00004141"/>
    </source>
</evidence>
<evidence type="ECO:0000313" key="9">
    <source>
        <dbReference type="Proteomes" id="UP000026960"/>
    </source>
</evidence>
<feature type="transmembrane region" description="Helical" evidence="7">
    <location>
        <begin position="232"/>
        <end position="265"/>
    </location>
</feature>
<name>A0A0D3G8W0_9ORYZ</name>
<dbReference type="HOGENOM" id="CLU_059465_0_0_1"/>
<keyword evidence="4 7" id="KW-0812">Transmembrane</keyword>
<organism evidence="8">
    <name type="scientific">Oryza barthii</name>
    <dbReference type="NCBI Taxonomy" id="65489"/>
    <lineage>
        <taxon>Eukaryota</taxon>
        <taxon>Viridiplantae</taxon>
        <taxon>Streptophyta</taxon>
        <taxon>Embryophyta</taxon>
        <taxon>Tracheophyta</taxon>
        <taxon>Spermatophyta</taxon>
        <taxon>Magnoliopsida</taxon>
        <taxon>Liliopsida</taxon>
        <taxon>Poales</taxon>
        <taxon>Poaceae</taxon>
        <taxon>BOP clade</taxon>
        <taxon>Oryzoideae</taxon>
        <taxon>Oryzeae</taxon>
        <taxon>Oryzinae</taxon>
        <taxon>Oryza</taxon>
    </lineage>
</organism>
<evidence type="ECO:0000256" key="7">
    <source>
        <dbReference type="SAM" id="Phobius"/>
    </source>
</evidence>
<dbReference type="eggNOG" id="KOG3142">
    <property type="taxonomic scope" value="Eukaryota"/>
</dbReference>
<dbReference type="PANTHER" id="PTHR19317">
    <property type="entry name" value="PRENYLATED RAB ACCEPTOR 1-RELATED"/>
    <property type="match status" value="1"/>
</dbReference>
<comment type="function">
    <text evidence="1">May be involved in both secretory and endocytic intracellular trafficking in the endosomal/prevacuolar compartments.</text>
</comment>
<dbReference type="GO" id="GO:0016192">
    <property type="term" value="P:vesicle-mediated transport"/>
    <property type="evidence" value="ECO:0007669"/>
    <property type="project" value="TreeGrafter"/>
</dbReference>
<dbReference type="GO" id="GO:0005794">
    <property type="term" value="C:Golgi apparatus"/>
    <property type="evidence" value="ECO:0007669"/>
    <property type="project" value="TreeGrafter"/>
</dbReference>
<keyword evidence="9" id="KW-1185">Reference proteome</keyword>
<comment type="subcellular location">
    <subcellularLocation>
        <location evidence="2">Membrane</location>
        <topology evidence="2">Multi-pass membrane protein</topology>
    </subcellularLocation>
</comment>
<evidence type="ECO:0000256" key="4">
    <source>
        <dbReference type="ARBA" id="ARBA00022692"/>
    </source>
</evidence>
<dbReference type="STRING" id="65489.A0A0D3G8W0"/>
<dbReference type="PANTHER" id="PTHR19317:SF0">
    <property type="entry name" value="PRENYLATED RAB ACCEPTOR PROTEIN 1"/>
    <property type="match status" value="1"/>
</dbReference>
<feature type="transmembrane region" description="Helical" evidence="7">
    <location>
        <begin position="196"/>
        <end position="212"/>
    </location>
</feature>
<reference evidence="8" key="1">
    <citation type="journal article" date="2009" name="Rice">
        <title>De Novo Next Generation Sequencing of Plant Genomes.</title>
        <authorList>
            <person name="Rounsley S."/>
            <person name="Marri P.R."/>
            <person name="Yu Y."/>
            <person name="He R."/>
            <person name="Sisneros N."/>
            <person name="Goicoechea J.L."/>
            <person name="Lee S.J."/>
            <person name="Angelova A."/>
            <person name="Kudrna D."/>
            <person name="Luo M."/>
            <person name="Affourtit J."/>
            <person name="Desany B."/>
            <person name="Knight J."/>
            <person name="Niazi F."/>
            <person name="Egholm M."/>
            <person name="Wing R.A."/>
        </authorList>
    </citation>
    <scope>NUCLEOTIDE SEQUENCE [LARGE SCALE GENOMIC DNA]</scope>
    <source>
        <strain evidence="8">cv. IRGC 105608</strain>
    </source>
</reference>
<keyword evidence="6 7" id="KW-0472">Membrane</keyword>
<evidence type="ECO:0008006" key="10">
    <source>
        <dbReference type="Google" id="ProtNLM"/>
    </source>
</evidence>
<sequence>MTTAFLESGKDGGQDGLSALPDDVIVGGLGLRDVVRASVLSRRLDIDVADFMPHDHGDSSSSDDRHRIMSAYANATRWLLAPSAERAIKSVSLSFLIAEPYLLHAVARAVDDLLLDGNNNSLESLEMDMWTDRVAAGAATLEQRRLFGQRFQSLFDAYPAPFSSPTRRNLAYFRVNYAAVVAFALGASLLAHPFSLLVLLGLLAAWCFLYLFRGSDQPVVLFGRTFSDRETLLGLVVASFVAFFFTSVASLIISGLLVGGAIVAVHGACRMPEDLFLDDADAASGNSAAQGLLSFLGAPGSRV</sequence>
<comment type="similarity">
    <text evidence="3">Belongs to the PRA1 family.</text>
</comment>
<proteinExistence type="inferred from homology"/>
<dbReference type="EnsemblPlants" id="OBART05G20000.1">
    <property type="protein sequence ID" value="OBART05G20000.1"/>
    <property type="gene ID" value="OBART05G20000"/>
</dbReference>